<name>A0A1H1VLS9_9PSED</name>
<keyword evidence="4" id="KW-1185">Reference proteome</keyword>
<dbReference type="Pfam" id="PF07484">
    <property type="entry name" value="Collar"/>
    <property type="match status" value="1"/>
</dbReference>
<evidence type="ECO:0000259" key="2">
    <source>
        <dbReference type="Pfam" id="PF07484"/>
    </source>
</evidence>
<reference evidence="4" key="1">
    <citation type="submission" date="2016-10" db="EMBL/GenBank/DDBJ databases">
        <authorList>
            <person name="Varghese N."/>
            <person name="Submissions S."/>
        </authorList>
    </citation>
    <scope>NUCLEOTIDE SEQUENCE [LARGE SCALE GENOMIC DNA]</scope>
    <source>
        <strain evidence="4">ATCC 23835</strain>
    </source>
</reference>
<proteinExistence type="predicted"/>
<dbReference type="Gene3D" id="3.90.1340.10">
    <property type="entry name" value="Phage tail collar domain"/>
    <property type="match status" value="1"/>
</dbReference>
<protein>
    <submittedName>
        <fullName evidence="3">Microcystin-dependent protein</fullName>
    </submittedName>
</protein>
<dbReference type="RefSeq" id="WP_090206067.1">
    <property type="nucleotide sequence ID" value="NZ_LT629777.1"/>
</dbReference>
<sequence length="188" mass="20159">MKSDDFFPVGSVIAYAGPLAATDTAPGINLDQIRSNLAKSGWLFCDGSSVPRDAFWQLYGVIGSAFGSQDDNSFNLPDLRGRFVRGVDGNSGNDLALSERTVSAQNGNSGNQVGSLQLDAFQGHEHNYKDVILGPATAQPGEGVPVYVPNSAPTPTTDMDEESPDGKPRISKETRPANLYLNYIIRYC</sequence>
<dbReference type="GeneID" id="300207986"/>
<organism evidence="3 4">
    <name type="scientific">Pseudomonas asplenii</name>
    <dbReference type="NCBI Taxonomy" id="53407"/>
    <lineage>
        <taxon>Bacteria</taxon>
        <taxon>Pseudomonadati</taxon>
        <taxon>Pseudomonadota</taxon>
        <taxon>Gammaproteobacteria</taxon>
        <taxon>Pseudomonadales</taxon>
        <taxon>Pseudomonadaceae</taxon>
        <taxon>Pseudomonas</taxon>
    </lineage>
</organism>
<dbReference type="Proteomes" id="UP000199524">
    <property type="component" value="Chromosome I"/>
</dbReference>
<dbReference type="SUPFAM" id="SSF88874">
    <property type="entry name" value="Receptor-binding domain of short tail fibre protein gp12"/>
    <property type="match status" value="1"/>
</dbReference>
<evidence type="ECO:0000256" key="1">
    <source>
        <dbReference type="SAM" id="MobiDB-lite"/>
    </source>
</evidence>
<evidence type="ECO:0000313" key="4">
    <source>
        <dbReference type="Proteomes" id="UP000199524"/>
    </source>
</evidence>
<dbReference type="InterPro" id="IPR011083">
    <property type="entry name" value="Phage_tail_collar_dom"/>
</dbReference>
<evidence type="ECO:0000313" key="3">
    <source>
        <dbReference type="EMBL" id="SDS85752.1"/>
    </source>
</evidence>
<feature type="region of interest" description="Disordered" evidence="1">
    <location>
        <begin position="149"/>
        <end position="172"/>
    </location>
</feature>
<accession>A0A1H1VLS9</accession>
<feature type="domain" description="Phage tail collar" evidence="2">
    <location>
        <begin position="36"/>
        <end position="84"/>
    </location>
</feature>
<dbReference type="AlphaFoldDB" id="A0A1H1VLS9"/>
<dbReference type="EMBL" id="LT629777">
    <property type="protein sequence ID" value="SDS85752.1"/>
    <property type="molecule type" value="Genomic_DNA"/>
</dbReference>
<gene>
    <name evidence="3" type="ORF">SAMN05216598_3023</name>
</gene>
<dbReference type="InterPro" id="IPR037053">
    <property type="entry name" value="Phage_tail_collar_dom_sf"/>
</dbReference>